<feature type="domain" description="RING-type" evidence="6">
    <location>
        <begin position="26"/>
        <end position="67"/>
    </location>
</feature>
<keyword evidence="8" id="KW-1185">Reference proteome</keyword>
<dbReference type="PANTHER" id="PTHR23327">
    <property type="entry name" value="RING FINGER PROTEIN 127"/>
    <property type="match status" value="1"/>
</dbReference>
<organism evidence="7 8">
    <name type="scientific">Diacronema lutheri</name>
    <name type="common">Unicellular marine alga</name>
    <name type="synonym">Monochrysis lutheri</name>
    <dbReference type="NCBI Taxonomy" id="2081491"/>
    <lineage>
        <taxon>Eukaryota</taxon>
        <taxon>Haptista</taxon>
        <taxon>Haptophyta</taxon>
        <taxon>Pavlovophyceae</taxon>
        <taxon>Pavlovales</taxon>
        <taxon>Pavlovaceae</taxon>
        <taxon>Diacronema</taxon>
    </lineage>
</organism>
<dbReference type="PROSITE" id="PS00518">
    <property type="entry name" value="ZF_RING_1"/>
    <property type="match status" value="2"/>
</dbReference>
<evidence type="ECO:0000256" key="1">
    <source>
        <dbReference type="ARBA" id="ARBA00022723"/>
    </source>
</evidence>
<dbReference type="InterPro" id="IPR017907">
    <property type="entry name" value="Znf_RING_CS"/>
</dbReference>
<reference evidence="7" key="1">
    <citation type="submission" date="2021-05" db="EMBL/GenBank/DDBJ databases">
        <title>The genome of the haptophyte Pavlova lutheri (Diacronema luteri, Pavlovales) - a model for lipid biosynthesis in eukaryotic algae.</title>
        <authorList>
            <person name="Hulatt C.J."/>
            <person name="Posewitz M.C."/>
        </authorList>
    </citation>
    <scope>NUCLEOTIDE SEQUENCE</scope>
    <source>
        <strain evidence="7">NIVA-4/92</strain>
    </source>
</reference>
<evidence type="ECO:0000259" key="6">
    <source>
        <dbReference type="PROSITE" id="PS50089"/>
    </source>
</evidence>
<keyword evidence="1" id="KW-0479">Metal-binding</keyword>
<feature type="compositionally biased region" description="Acidic residues" evidence="5">
    <location>
        <begin position="578"/>
        <end position="587"/>
    </location>
</feature>
<proteinExistence type="predicted"/>
<dbReference type="EMBL" id="JAGTXO010000009">
    <property type="protein sequence ID" value="KAG8465841.1"/>
    <property type="molecule type" value="Genomic_DNA"/>
</dbReference>
<dbReference type="AlphaFoldDB" id="A0A8J5XJS9"/>
<dbReference type="SUPFAM" id="SSF57850">
    <property type="entry name" value="RING/U-box"/>
    <property type="match status" value="1"/>
</dbReference>
<dbReference type="PROSITE" id="PS50089">
    <property type="entry name" value="ZF_RING_2"/>
    <property type="match status" value="1"/>
</dbReference>
<evidence type="ECO:0000256" key="2">
    <source>
        <dbReference type="ARBA" id="ARBA00022771"/>
    </source>
</evidence>
<dbReference type="InterPro" id="IPR013083">
    <property type="entry name" value="Znf_RING/FYVE/PHD"/>
</dbReference>
<feature type="region of interest" description="Disordered" evidence="5">
    <location>
        <begin position="548"/>
        <end position="593"/>
    </location>
</feature>
<evidence type="ECO:0000313" key="7">
    <source>
        <dbReference type="EMBL" id="KAG8465841.1"/>
    </source>
</evidence>
<dbReference type="Gene3D" id="3.30.40.10">
    <property type="entry name" value="Zinc/RING finger domain, C3HC4 (zinc finger)"/>
    <property type="match status" value="1"/>
</dbReference>
<dbReference type="Pfam" id="PF13445">
    <property type="entry name" value="zf-RING_UBOX"/>
    <property type="match status" value="1"/>
</dbReference>
<evidence type="ECO:0000256" key="5">
    <source>
        <dbReference type="SAM" id="MobiDB-lite"/>
    </source>
</evidence>
<dbReference type="OrthoDB" id="6270329at2759"/>
<keyword evidence="3" id="KW-0862">Zinc</keyword>
<comment type="caution">
    <text evidence="7">The sequence shown here is derived from an EMBL/GenBank/DDBJ whole genome shotgun (WGS) entry which is preliminary data.</text>
</comment>
<evidence type="ECO:0000313" key="8">
    <source>
        <dbReference type="Proteomes" id="UP000751190"/>
    </source>
</evidence>
<feature type="region of interest" description="Disordered" evidence="5">
    <location>
        <begin position="691"/>
        <end position="748"/>
    </location>
</feature>
<feature type="compositionally biased region" description="Basic and acidic residues" evidence="5">
    <location>
        <begin position="714"/>
        <end position="726"/>
    </location>
</feature>
<feature type="compositionally biased region" description="Basic residues" evidence="5">
    <location>
        <begin position="886"/>
        <end position="898"/>
    </location>
</feature>
<feature type="region of interest" description="Disordered" evidence="5">
    <location>
        <begin position="886"/>
        <end position="955"/>
    </location>
</feature>
<dbReference type="GO" id="GO:0008270">
    <property type="term" value="F:zinc ion binding"/>
    <property type="evidence" value="ECO:0007669"/>
    <property type="project" value="UniProtKB-KW"/>
</dbReference>
<evidence type="ECO:0000256" key="4">
    <source>
        <dbReference type="PROSITE-ProRule" id="PRU00175"/>
    </source>
</evidence>
<gene>
    <name evidence="7" type="ORF">KFE25_005411</name>
</gene>
<dbReference type="Proteomes" id="UP000751190">
    <property type="component" value="Unassembled WGS sequence"/>
</dbReference>
<dbReference type="InterPro" id="IPR001841">
    <property type="entry name" value="Znf_RING"/>
</dbReference>
<sequence length="970" mass="96390">MEDRLRRADELIRSLLEVAPLQDLGCAVCLEVMHLPAALPCGHTFCSSCIVRSIAARAGVAACPVCRAPFEHLPRPSATLCALVQAARPAAVAAPQAEAIAVPGAHIAPPDEVAHAVDTERGTSGPLLAPLLDCGRCAGPALVAPRCMPCGHLLCAACADTRANGDWALPSALRAVCCTACAAAPASVPRGACSLLSGWLADALRLADASPPTSASAQSIEACAESEVAPAGAVRSPAAMRVRARLSEVAFRAAHVAPSGLESGRSPRAVAYARPLPMSGAQRGGASGMGGAPTLRDTAARAAVAASGVRCVRGCDGCGLLPALPNGTRAAEWGGVDCVLAECVECAAAAAEASDVAAAEGAGRAPADDPDIAGAGVCAAAEPNALATPGAARGAAQAMAQPFGLCPRCARWAATRAAPPALCGRRARLVAGRFGSAAHDPAAHALRPTLTRSAMAHAGWRLTCGSASVHSMAGLRERLDRRHHALIDAMRGVLATAVGEFADGARRAYGSAGAFDRLAALAAAESDAVRAAGAAELYAPNGGAQPLLPRGAAAGDGDGDGAHGGTADGARALNGGDEQSESAESVDDGGGAHARAWRIPRGAARSDSTARAARVGWNASGASERADDAQDGTELLEAEEEALARRIEAAVADAATRELVPLAAPAPGMAPAPDADAEAMAGGFATAGAEAEADGTQLAPRHCGDARSSTPRFGSERAVRASRAGERGPYSSAHGPNAGSPRARARLDAADADEAARVGVLIDLAVATQLDADSEDDGLALRAYGTTGAERDGAVADARGGAHGTGASAEAGEVQVSARASRGALAVGAAVGARASSHGASAAAEARAAADNDESVDALGDAVGREIEEAILDAIVDGLPGCQPVAHRRAHTRAHARARGGPSPLGDGARRAAQLGLSDGDGDSVQPSADESGGGASDAGRSVLEDGEQDVGARDVQRAIDAELAHAMGA</sequence>
<keyword evidence="2 4" id="KW-0863">Zinc-finger</keyword>
<dbReference type="InterPro" id="IPR027370">
    <property type="entry name" value="Znf-RING_euk"/>
</dbReference>
<protein>
    <recommendedName>
        <fullName evidence="6">RING-type domain-containing protein</fullName>
    </recommendedName>
</protein>
<accession>A0A8J5XJS9</accession>
<name>A0A8J5XJS9_DIALT</name>
<dbReference type="SMART" id="SM00184">
    <property type="entry name" value="RING"/>
    <property type="match status" value="2"/>
</dbReference>
<evidence type="ECO:0000256" key="3">
    <source>
        <dbReference type="ARBA" id="ARBA00022833"/>
    </source>
</evidence>